<comment type="caution">
    <text evidence="1">The sequence shown here is derived from an EMBL/GenBank/DDBJ whole genome shotgun (WGS) entry which is preliminary data.</text>
</comment>
<organism evidence="1 2">
    <name type="scientific">Cupriavidus campinensis</name>
    <dbReference type="NCBI Taxonomy" id="151783"/>
    <lineage>
        <taxon>Bacteria</taxon>
        <taxon>Pseudomonadati</taxon>
        <taxon>Pseudomonadota</taxon>
        <taxon>Betaproteobacteria</taxon>
        <taxon>Burkholderiales</taxon>
        <taxon>Burkholderiaceae</taxon>
        <taxon>Cupriavidus</taxon>
    </lineage>
</organism>
<reference evidence="1 2" key="1">
    <citation type="submission" date="2019-05" db="EMBL/GenBank/DDBJ databases">
        <title>Whole genome sequence analysis of Cupriavidus campinensis S14E4C strain.</title>
        <authorList>
            <person name="Abbaszade G."/>
            <person name="Szabo A."/>
            <person name="Toumi M."/>
            <person name="Toth E."/>
        </authorList>
    </citation>
    <scope>NUCLEOTIDE SEQUENCE [LARGE SCALE GENOMIC DNA]</scope>
    <source>
        <strain evidence="1 2">S14E4C</strain>
    </source>
</reference>
<proteinExistence type="predicted"/>
<sequence length="66" mass="8006">MNQDLLVRRVKEHHPTFYNECCDAWRIRGKERPTDVIDHIIEKAGFRVRLAGEGYARYYEALWLWI</sequence>
<keyword evidence="2" id="KW-1185">Reference proteome</keyword>
<evidence type="ECO:0000313" key="1">
    <source>
        <dbReference type="EMBL" id="TSP13932.1"/>
    </source>
</evidence>
<protein>
    <submittedName>
        <fullName evidence="1">Uncharacterized protein</fullName>
    </submittedName>
</protein>
<accession>A0ABY3ETA1</accession>
<gene>
    <name evidence="1" type="ORF">FGG12_05505</name>
</gene>
<dbReference type="RefSeq" id="WP_144196625.1">
    <property type="nucleotide sequence ID" value="NZ_VCIZ01000002.1"/>
</dbReference>
<dbReference type="EMBL" id="VCIZ01000002">
    <property type="protein sequence ID" value="TSP13932.1"/>
    <property type="molecule type" value="Genomic_DNA"/>
</dbReference>
<evidence type="ECO:0000313" key="2">
    <source>
        <dbReference type="Proteomes" id="UP000318943"/>
    </source>
</evidence>
<dbReference type="Proteomes" id="UP000318943">
    <property type="component" value="Unassembled WGS sequence"/>
</dbReference>
<name>A0ABY3ETA1_9BURK</name>